<comment type="subcellular location">
    <subcellularLocation>
        <location evidence="2">Cell junction</location>
        <location evidence="2">Adherens junction</location>
    </subcellularLocation>
    <subcellularLocation>
        <location evidence="3">Cell membrane</location>
        <topology evidence="3">Multi-pass membrane protein</topology>
    </subcellularLocation>
    <subcellularLocation>
        <location evidence="1">Nucleus</location>
    </subcellularLocation>
</comment>
<reference evidence="16" key="1">
    <citation type="submission" date="2015-07" db="EMBL/GenBank/DDBJ databases">
        <title>Transcriptome Assembly of Anthurium amnicola.</title>
        <authorList>
            <person name="Suzuki J."/>
        </authorList>
    </citation>
    <scope>NUCLEOTIDE SEQUENCE</scope>
</reference>
<dbReference type="GO" id="GO:0017022">
    <property type="term" value="F:myosin binding"/>
    <property type="evidence" value="ECO:0007669"/>
    <property type="project" value="InterPro"/>
</dbReference>
<dbReference type="PANTHER" id="PTHR15989:SF5">
    <property type="entry name" value="VEZATIN"/>
    <property type="match status" value="1"/>
</dbReference>
<evidence type="ECO:0000256" key="2">
    <source>
        <dbReference type="ARBA" id="ARBA00004536"/>
    </source>
</evidence>
<evidence type="ECO:0000256" key="7">
    <source>
        <dbReference type="ARBA" id="ARBA00022692"/>
    </source>
</evidence>
<keyword evidence="6" id="KW-1003">Cell membrane</keyword>
<keyword evidence="9 14" id="KW-1133">Transmembrane helix</keyword>
<dbReference type="Pfam" id="PF12632">
    <property type="entry name" value="Vezatin"/>
    <property type="match status" value="1"/>
</dbReference>
<evidence type="ECO:0000256" key="3">
    <source>
        <dbReference type="ARBA" id="ARBA00004651"/>
    </source>
</evidence>
<keyword evidence="8" id="KW-0965">Cell junction</keyword>
<dbReference type="AlphaFoldDB" id="A0A1D1XEB7"/>
<feature type="transmembrane region" description="Helical" evidence="14">
    <location>
        <begin position="124"/>
        <end position="143"/>
    </location>
</feature>
<evidence type="ECO:0000256" key="11">
    <source>
        <dbReference type="ARBA" id="ARBA00023136"/>
    </source>
</evidence>
<name>A0A1D1XEB7_9ARAE</name>
<evidence type="ECO:0000256" key="12">
    <source>
        <dbReference type="ARBA" id="ARBA00023242"/>
    </source>
</evidence>
<evidence type="ECO:0000256" key="9">
    <source>
        <dbReference type="ARBA" id="ARBA00022989"/>
    </source>
</evidence>
<dbReference type="InterPro" id="IPR026859">
    <property type="entry name" value="Myosin-bd"/>
</dbReference>
<keyword evidence="12" id="KW-0539">Nucleus</keyword>
<sequence>MAESIIYEDTPFAEYLAEIGSKEELTKQPELPELERQFSQHSETQMNFFSRLTYDTIEYLKEAFSTALPIQEENQFEERFKYLLCTSHLLNDTLSIYFYDNKKPSTAEPREAGLYAGGLSRRNFEVLFSAVIGLTIVFLTWLIHDVEAKDFRTTMIRLPAAFLLAMFASFFLYRRMRRKAVKTLYNSALHYMEALVYNCQNLDLKINKALIMIQEIELVSRGYRLSMPLSPISRIEQNTNNRRCLALREIVYNILQEAFLTYHNAIVVMKPEISNHNLNIMYNMYNIVPCNEDDEWISEEGNDTHSLENLKLCFQKMHTKRRECLCHFLALDVMTPGRDSHRRDYESHWAAVNNHLNNLSVVTGLFLDRVIVASASELYTIPSSKQDFMSQPTPAIITNNKLKSYLHRLACVEQHIRGIQAKLYICKEDARKFYETEEGVASENEKECLINQYESISKDFTYIFQEWEEGKKILKEMVEPTPKDPDSIGSRQSLVEDVDPPKNEDEPIVNNSEKPVIDWTQMNEPLDVPAQVFEAEAEPEVIIKKLTREERIAIQKAKRTQEAKVRSVRQNSERMVHELKDVLVRRKPMNYESEMLKSSSEEPERIQLHGSRVAVATN</sequence>
<protein>
    <recommendedName>
        <fullName evidence="5">Vezatin</fullName>
    </recommendedName>
</protein>
<dbReference type="GO" id="GO:0005634">
    <property type="term" value="C:nucleus"/>
    <property type="evidence" value="ECO:0007669"/>
    <property type="project" value="UniProtKB-SubCell"/>
</dbReference>
<feature type="domain" description="Myosin-binding" evidence="15">
    <location>
        <begin position="136"/>
        <end position="423"/>
    </location>
</feature>
<comment type="similarity">
    <text evidence="4">Belongs to the vezatin family.</text>
</comment>
<accession>A0A1D1XEB7</accession>
<evidence type="ECO:0000256" key="6">
    <source>
        <dbReference type="ARBA" id="ARBA00022475"/>
    </source>
</evidence>
<proteinExistence type="inferred from homology"/>
<feature type="region of interest" description="Disordered" evidence="13">
    <location>
        <begin position="479"/>
        <end position="510"/>
    </location>
</feature>
<feature type="transmembrane region" description="Helical" evidence="14">
    <location>
        <begin position="155"/>
        <end position="173"/>
    </location>
</feature>
<evidence type="ECO:0000313" key="16">
    <source>
        <dbReference type="EMBL" id="JAT40752.1"/>
    </source>
</evidence>
<evidence type="ECO:0000256" key="5">
    <source>
        <dbReference type="ARBA" id="ARBA00018125"/>
    </source>
</evidence>
<evidence type="ECO:0000256" key="14">
    <source>
        <dbReference type="SAM" id="Phobius"/>
    </source>
</evidence>
<evidence type="ECO:0000256" key="8">
    <source>
        <dbReference type="ARBA" id="ARBA00022949"/>
    </source>
</evidence>
<dbReference type="InterPro" id="IPR026858">
    <property type="entry name" value="Vezatin"/>
</dbReference>
<dbReference type="GO" id="GO:0005886">
    <property type="term" value="C:plasma membrane"/>
    <property type="evidence" value="ECO:0007669"/>
    <property type="project" value="UniProtKB-SubCell"/>
</dbReference>
<gene>
    <name evidence="16" type="primary">VEZT_1</name>
    <name evidence="16" type="ORF">g.23440</name>
</gene>
<evidence type="ECO:0000256" key="1">
    <source>
        <dbReference type="ARBA" id="ARBA00004123"/>
    </source>
</evidence>
<keyword evidence="7 14" id="KW-0812">Transmembrane</keyword>
<dbReference type="EMBL" id="GDJX01027184">
    <property type="protein sequence ID" value="JAT40752.1"/>
    <property type="molecule type" value="Transcribed_RNA"/>
</dbReference>
<evidence type="ECO:0000259" key="15">
    <source>
        <dbReference type="Pfam" id="PF12632"/>
    </source>
</evidence>
<evidence type="ECO:0000256" key="10">
    <source>
        <dbReference type="ARBA" id="ARBA00023054"/>
    </source>
</evidence>
<evidence type="ECO:0000256" key="4">
    <source>
        <dbReference type="ARBA" id="ARBA00007245"/>
    </source>
</evidence>
<evidence type="ECO:0000256" key="13">
    <source>
        <dbReference type="SAM" id="MobiDB-lite"/>
    </source>
</evidence>
<dbReference type="GO" id="GO:0005912">
    <property type="term" value="C:adherens junction"/>
    <property type="evidence" value="ECO:0007669"/>
    <property type="project" value="UniProtKB-SubCell"/>
</dbReference>
<dbReference type="PANTHER" id="PTHR15989">
    <property type="entry name" value="VEZATIN"/>
    <property type="match status" value="1"/>
</dbReference>
<keyword evidence="11 14" id="KW-0472">Membrane</keyword>
<keyword evidence="10" id="KW-0175">Coiled coil</keyword>
<organism evidence="16">
    <name type="scientific">Anthurium amnicola</name>
    <dbReference type="NCBI Taxonomy" id="1678845"/>
    <lineage>
        <taxon>Eukaryota</taxon>
        <taxon>Viridiplantae</taxon>
        <taxon>Streptophyta</taxon>
        <taxon>Embryophyta</taxon>
        <taxon>Tracheophyta</taxon>
        <taxon>Spermatophyta</taxon>
        <taxon>Magnoliopsida</taxon>
        <taxon>Liliopsida</taxon>
        <taxon>Araceae</taxon>
        <taxon>Pothoideae</taxon>
        <taxon>Potheae</taxon>
        <taxon>Anthurium</taxon>
    </lineage>
</organism>
<dbReference type="GO" id="GO:0098609">
    <property type="term" value="P:cell-cell adhesion"/>
    <property type="evidence" value="ECO:0007669"/>
    <property type="project" value="InterPro"/>
</dbReference>
<feature type="region of interest" description="Disordered" evidence="13">
    <location>
        <begin position="595"/>
        <end position="618"/>
    </location>
</feature>